<organism evidence="2 3">
    <name type="scientific">Marasmius tenuissimus</name>
    <dbReference type="NCBI Taxonomy" id="585030"/>
    <lineage>
        <taxon>Eukaryota</taxon>
        <taxon>Fungi</taxon>
        <taxon>Dikarya</taxon>
        <taxon>Basidiomycota</taxon>
        <taxon>Agaricomycotina</taxon>
        <taxon>Agaricomycetes</taxon>
        <taxon>Agaricomycetidae</taxon>
        <taxon>Agaricales</taxon>
        <taxon>Marasmiineae</taxon>
        <taxon>Marasmiaceae</taxon>
        <taxon>Marasmius</taxon>
    </lineage>
</organism>
<evidence type="ECO:0000313" key="3">
    <source>
        <dbReference type="Proteomes" id="UP001437256"/>
    </source>
</evidence>
<gene>
    <name evidence="2" type="ORF">AAF712_007984</name>
</gene>
<sequence length="143" mass="15882">MHLDSHSLCSAPEACVDSLQSREIQGPHTSKRVQSNDRPIAEASFSKASQDEKSTLSPTPQTKELSPLNCDQSDERTLSYDASDELTITSDLPPNCLPSFSELNRHLEFNGHQKWDVHPQSPHEGINLPGINELFPHLRLSKG</sequence>
<evidence type="ECO:0000256" key="1">
    <source>
        <dbReference type="SAM" id="MobiDB-lite"/>
    </source>
</evidence>
<feature type="compositionally biased region" description="Polar residues" evidence="1">
    <location>
        <begin position="55"/>
        <end position="64"/>
    </location>
</feature>
<dbReference type="Proteomes" id="UP001437256">
    <property type="component" value="Unassembled WGS sequence"/>
</dbReference>
<evidence type="ECO:0000313" key="2">
    <source>
        <dbReference type="EMBL" id="KAL0064993.1"/>
    </source>
</evidence>
<keyword evidence="3" id="KW-1185">Reference proteome</keyword>
<proteinExistence type="predicted"/>
<protein>
    <submittedName>
        <fullName evidence="2">Uncharacterized protein</fullName>
    </submittedName>
</protein>
<accession>A0ABR2ZUG4</accession>
<name>A0ABR2ZUG4_9AGAR</name>
<dbReference type="EMBL" id="JBBXMP010000053">
    <property type="protein sequence ID" value="KAL0064993.1"/>
    <property type="molecule type" value="Genomic_DNA"/>
</dbReference>
<feature type="region of interest" description="Disordered" evidence="1">
    <location>
        <begin position="20"/>
        <end position="74"/>
    </location>
</feature>
<reference evidence="2 3" key="1">
    <citation type="submission" date="2024-05" db="EMBL/GenBank/DDBJ databases">
        <title>A draft genome resource for the thread blight pathogen Marasmius tenuissimus strain MS-2.</title>
        <authorList>
            <person name="Yulfo-Soto G.E."/>
            <person name="Baruah I.K."/>
            <person name="Amoako-Attah I."/>
            <person name="Bukari Y."/>
            <person name="Meinhardt L.W."/>
            <person name="Bailey B.A."/>
            <person name="Cohen S.P."/>
        </authorList>
    </citation>
    <scope>NUCLEOTIDE SEQUENCE [LARGE SCALE GENOMIC DNA]</scope>
    <source>
        <strain evidence="2 3">MS-2</strain>
    </source>
</reference>
<comment type="caution">
    <text evidence="2">The sequence shown here is derived from an EMBL/GenBank/DDBJ whole genome shotgun (WGS) entry which is preliminary data.</text>
</comment>